<dbReference type="EMBL" id="UINC01161556">
    <property type="protein sequence ID" value="SVD60822.1"/>
    <property type="molecule type" value="Genomic_DNA"/>
</dbReference>
<evidence type="ECO:0000256" key="1">
    <source>
        <dbReference type="ARBA" id="ARBA00001964"/>
    </source>
</evidence>
<dbReference type="AlphaFoldDB" id="A0A382WPQ9"/>
<evidence type="ECO:0000259" key="5">
    <source>
        <dbReference type="Pfam" id="PF16870"/>
    </source>
</evidence>
<dbReference type="PANTHER" id="PTHR23152:SF4">
    <property type="entry name" value="2-OXOADIPATE DEHYDROGENASE COMPLEX COMPONENT E1"/>
    <property type="match status" value="1"/>
</dbReference>
<dbReference type="GO" id="GO:0045252">
    <property type="term" value="C:oxoglutarate dehydrogenase complex"/>
    <property type="evidence" value="ECO:0007669"/>
    <property type="project" value="TreeGrafter"/>
</dbReference>
<dbReference type="SUPFAM" id="SSF52518">
    <property type="entry name" value="Thiamin diphosphate-binding fold (THDP-binding)"/>
    <property type="match status" value="1"/>
</dbReference>
<sequence length="233" mass="26430">PSLVMLLPHGWEGQGPDHSSGLLERFLSFGSDINMRIANCTTAAQYFHLLRRQARLLKTDPLPLVVMTPKSLLRHPRVASSAKQFATGTWNPIIDDEHASQHSEQIRRLVLCSGKVFVDMVEHELRQTVSDVAIARVEQLYPIRWDLLNSLLEGYPNLEEVVWAQEEPENMGAWEYMRPILESAIKDRWPLHRVSRSRNSSPSEGSTAIHAMHQKALVEKVYTIGSFGTIKSN</sequence>
<gene>
    <name evidence="6" type="ORF">METZ01_LOCUS413676</name>
</gene>
<dbReference type="InterPro" id="IPR011603">
    <property type="entry name" value="2oxoglutarate_DH_E1"/>
</dbReference>
<dbReference type="InterPro" id="IPR031717">
    <property type="entry name" value="ODO-1/KGD_C"/>
</dbReference>
<proteinExistence type="predicted"/>
<name>A0A382WPQ9_9ZZZZ</name>
<feature type="domain" description="2-oxoglutarate dehydrogenase E1 component/KDG C-terminal" evidence="5">
    <location>
        <begin position="80"/>
        <end position="221"/>
    </location>
</feature>
<feature type="domain" description="Transketolase-like pyrimidine-binding" evidence="4">
    <location>
        <begin position="3"/>
        <end position="74"/>
    </location>
</feature>
<dbReference type="Pfam" id="PF16870">
    <property type="entry name" value="OxoGdeHyase_C"/>
    <property type="match status" value="1"/>
</dbReference>
<feature type="non-terminal residue" evidence="6">
    <location>
        <position position="1"/>
    </location>
</feature>
<dbReference type="Gene3D" id="3.40.50.11610">
    <property type="entry name" value="Multifunctional 2-oxoglutarate metabolism enzyme, C-terminal domain"/>
    <property type="match status" value="1"/>
</dbReference>
<dbReference type="PANTHER" id="PTHR23152">
    <property type="entry name" value="2-OXOGLUTARATE DEHYDROGENASE"/>
    <property type="match status" value="1"/>
</dbReference>
<protein>
    <recommendedName>
        <fullName evidence="7">Transketolase-like pyrimidine-binding domain-containing protein</fullName>
    </recommendedName>
</protein>
<dbReference type="GO" id="GO:0006099">
    <property type="term" value="P:tricarboxylic acid cycle"/>
    <property type="evidence" value="ECO:0007669"/>
    <property type="project" value="TreeGrafter"/>
</dbReference>
<dbReference type="GO" id="GO:0004591">
    <property type="term" value="F:oxoglutarate dehydrogenase (succinyl-transferring) activity"/>
    <property type="evidence" value="ECO:0007669"/>
    <property type="project" value="TreeGrafter"/>
</dbReference>
<evidence type="ECO:0000256" key="3">
    <source>
        <dbReference type="ARBA" id="ARBA00023052"/>
    </source>
</evidence>
<reference evidence="6" key="1">
    <citation type="submission" date="2018-05" db="EMBL/GenBank/DDBJ databases">
        <authorList>
            <person name="Lanie J.A."/>
            <person name="Ng W.-L."/>
            <person name="Kazmierczak K.M."/>
            <person name="Andrzejewski T.M."/>
            <person name="Davidsen T.M."/>
            <person name="Wayne K.J."/>
            <person name="Tettelin H."/>
            <person name="Glass J.I."/>
            <person name="Rusch D."/>
            <person name="Podicherti R."/>
            <person name="Tsui H.-C.T."/>
            <person name="Winkler M.E."/>
        </authorList>
    </citation>
    <scope>NUCLEOTIDE SEQUENCE</scope>
</reference>
<evidence type="ECO:0000256" key="2">
    <source>
        <dbReference type="ARBA" id="ARBA00023002"/>
    </source>
</evidence>
<dbReference type="InterPro" id="IPR042179">
    <property type="entry name" value="KGD_C_sf"/>
</dbReference>
<evidence type="ECO:0000313" key="6">
    <source>
        <dbReference type="EMBL" id="SVD60822.1"/>
    </source>
</evidence>
<keyword evidence="2" id="KW-0560">Oxidoreductase</keyword>
<dbReference type="InterPro" id="IPR005475">
    <property type="entry name" value="Transketolase-like_Pyr-bd"/>
</dbReference>
<keyword evidence="3" id="KW-0786">Thiamine pyrophosphate</keyword>
<comment type="cofactor">
    <cofactor evidence="1">
        <name>thiamine diphosphate</name>
        <dbReference type="ChEBI" id="CHEBI:58937"/>
    </cofactor>
</comment>
<accession>A0A382WPQ9</accession>
<dbReference type="Pfam" id="PF02779">
    <property type="entry name" value="Transket_pyr"/>
    <property type="match status" value="1"/>
</dbReference>
<dbReference type="GO" id="GO:0005829">
    <property type="term" value="C:cytosol"/>
    <property type="evidence" value="ECO:0007669"/>
    <property type="project" value="TreeGrafter"/>
</dbReference>
<dbReference type="Gene3D" id="3.40.50.12470">
    <property type="match status" value="1"/>
</dbReference>
<organism evidence="6">
    <name type="scientific">marine metagenome</name>
    <dbReference type="NCBI Taxonomy" id="408172"/>
    <lineage>
        <taxon>unclassified sequences</taxon>
        <taxon>metagenomes</taxon>
        <taxon>ecological metagenomes</taxon>
    </lineage>
</organism>
<dbReference type="GO" id="GO:0030976">
    <property type="term" value="F:thiamine pyrophosphate binding"/>
    <property type="evidence" value="ECO:0007669"/>
    <property type="project" value="InterPro"/>
</dbReference>
<evidence type="ECO:0008006" key="7">
    <source>
        <dbReference type="Google" id="ProtNLM"/>
    </source>
</evidence>
<dbReference type="InterPro" id="IPR029061">
    <property type="entry name" value="THDP-binding"/>
</dbReference>
<evidence type="ECO:0000259" key="4">
    <source>
        <dbReference type="Pfam" id="PF02779"/>
    </source>
</evidence>